<feature type="region of interest" description="Disordered" evidence="1">
    <location>
        <begin position="294"/>
        <end position="320"/>
    </location>
</feature>
<evidence type="ECO:0000259" key="2">
    <source>
        <dbReference type="PROSITE" id="PS00028"/>
    </source>
</evidence>
<organism evidence="3 4">
    <name type="scientific">Apiosordaria backusii</name>
    <dbReference type="NCBI Taxonomy" id="314023"/>
    <lineage>
        <taxon>Eukaryota</taxon>
        <taxon>Fungi</taxon>
        <taxon>Dikarya</taxon>
        <taxon>Ascomycota</taxon>
        <taxon>Pezizomycotina</taxon>
        <taxon>Sordariomycetes</taxon>
        <taxon>Sordariomycetidae</taxon>
        <taxon>Sordariales</taxon>
        <taxon>Lasiosphaeriaceae</taxon>
        <taxon>Apiosordaria</taxon>
    </lineage>
</organism>
<evidence type="ECO:0000313" key="4">
    <source>
        <dbReference type="Proteomes" id="UP001172159"/>
    </source>
</evidence>
<comment type="caution">
    <text evidence="3">The sequence shown here is derived from an EMBL/GenBank/DDBJ whole genome shotgun (WGS) entry which is preliminary data.</text>
</comment>
<feature type="region of interest" description="Disordered" evidence="1">
    <location>
        <begin position="151"/>
        <end position="256"/>
    </location>
</feature>
<evidence type="ECO:0000313" key="3">
    <source>
        <dbReference type="EMBL" id="KAK0747542.1"/>
    </source>
</evidence>
<dbReference type="PROSITE" id="PS00028">
    <property type="entry name" value="ZINC_FINGER_C2H2_1"/>
    <property type="match status" value="1"/>
</dbReference>
<dbReference type="EMBL" id="JAUKTV010000001">
    <property type="protein sequence ID" value="KAK0747542.1"/>
    <property type="molecule type" value="Genomic_DNA"/>
</dbReference>
<keyword evidence="4" id="KW-1185">Reference proteome</keyword>
<feature type="compositionally biased region" description="Acidic residues" evidence="1">
    <location>
        <begin position="61"/>
        <end position="81"/>
    </location>
</feature>
<dbReference type="AlphaFoldDB" id="A0AA40K6U5"/>
<feature type="region of interest" description="Disordered" evidence="1">
    <location>
        <begin position="460"/>
        <end position="485"/>
    </location>
</feature>
<dbReference type="InterPro" id="IPR013087">
    <property type="entry name" value="Znf_C2H2_type"/>
</dbReference>
<evidence type="ECO:0000256" key="1">
    <source>
        <dbReference type="SAM" id="MobiDB-lite"/>
    </source>
</evidence>
<feature type="compositionally biased region" description="Acidic residues" evidence="1">
    <location>
        <begin position="26"/>
        <end position="39"/>
    </location>
</feature>
<dbReference type="Proteomes" id="UP001172159">
    <property type="component" value="Unassembled WGS sequence"/>
</dbReference>
<reference evidence="3" key="1">
    <citation type="submission" date="2023-06" db="EMBL/GenBank/DDBJ databases">
        <title>Genome-scale phylogeny and comparative genomics of the fungal order Sordariales.</title>
        <authorList>
            <consortium name="Lawrence Berkeley National Laboratory"/>
            <person name="Hensen N."/>
            <person name="Bonometti L."/>
            <person name="Westerberg I."/>
            <person name="Brannstrom I.O."/>
            <person name="Guillou S."/>
            <person name="Cros-Aarteil S."/>
            <person name="Calhoun S."/>
            <person name="Haridas S."/>
            <person name="Kuo A."/>
            <person name="Mondo S."/>
            <person name="Pangilinan J."/>
            <person name="Riley R."/>
            <person name="Labutti K."/>
            <person name="Andreopoulos B."/>
            <person name="Lipzen A."/>
            <person name="Chen C."/>
            <person name="Yanf M."/>
            <person name="Daum C."/>
            <person name="Ng V."/>
            <person name="Clum A."/>
            <person name="Steindorff A."/>
            <person name="Ohm R."/>
            <person name="Martin F."/>
            <person name="Silar P."/>
            <person name="Natvig D."/>
            <person name="Lalanne C."/>
            <person name="Gautier V."/>
            <person name="Ament-Velasquez S.L."/>
            <person name="Kruys A."/>
            <person name="Hutchinson M.I."/>
            <person name="Powell A.J."/>
            <person name="Barry K."/>
            <person name="Miller A.N."/>
            <person name="Grigoriev I.V."/>
            <person name="Debuchy R."/>
            <person name="Gladieux P."/>
            <person name="Thoren M.H."/>
            <person name="Johannesson H."/>
        </authorList>
    </citation>
    <scope>NUCLEOTIDE SEQUENCE</scope>
    <source>
        <strain evidence="3">CBS 540.89</strain>
    </source>
</reference>
<protein>
    <recommendedName>
        <fullName evidence="2">C2H2-type domain-containing protein</fullName>
    </recommendedName>
</protein>
<proteinExistence type="predicted"/>
<feature type="compositionally biased region" description="Basic residues" evidence="1">
    <location>
        <begin position="190"/>
        <end position="200"/>
    </location>
</feature>
<feature type="domain" description="C2H2-type" evidence="2">
    <location>
        <begin position="270"/>
        <end position="293"/>
    </location>
</feature>
<feature type="region of interest" description="Disordered" evidence="1">
    <location>
        <begin position="1"/>
        <end position="110"/>
    </location>
</feature>
<feature type="compositionally biased region" description="Low complexity" evidence="1">
    <location>
        <begin position="304"/>
        <end position="315"/>
    </location>
</feature>
<feature type="compositionally biased region" description="Low complexity" evidence="1">
    <location>
        <begin position="12"/>
        <end position="23"/>
    </location>
</feature>
<accession>A0AA40K6U5</accession>
<gene>
    <name evidence="3" type="ORF">B0T21DRAFT_279030</name>
</gene>
<sequence length="485" mass="53937">MPWDPEWESDRAGVYSASGSASVDQGYDDENDDVRDEEETNGHYDNPPERQSGQAEYVGDSQEEDEAGWETGDQMEVDDELSLPHQQTDPTPDRDPNVTPRPKQKVVGLAVPRSAQVQVVLHSSPKKEAYTVIPDELSADELVTSDVLPGLRPQSFYKSSANQPLKPLPLNEIESSAANLTAPADDTPQPKKRGRPKGWRPGHGSYSTTSTPGSKVKKPPARPPGSGKPGRPPGKFKPDGEPRGKPGRKPAPTGRQLYMKLNPRFPIFLCEWEGCPAELHNLETLRKHVLIVHGRPPISPPSPHSSSSSSSSSTSSDKHSDDGVIVCKWSTCLSSPIPRFVDEFRAHMEEAHLIPFAWHCGDGPKNTSANPQPQNPSQLPNYLFDAEGRQVTPSVKDQQIETEDDRKRRVARINALLEKRDENAPDEPEYGQEDMIAITKILNEKRKRQKELREYAEWVTGGDGPVLGEEEREERRTWRGQFNLA</sequence>
<name>A0AA40K6U5_9PEZI</name>